<dbReference type="Proteomes" id="UP000287969">
    <property type="component" value="Chromosome"/>
</dbReference>
<organism evidence="2 3">
    <name type="scientific">Acidilutibacter cellobiosedens</name>
    <dbReference type="NCBI Taxonomy" id="2507161"/>
    <lineage>
        <taxon>Bacteria</taxon>
        <taxon>Bacillati</taxon>
        <taxon>Bacillota</taxon>
        <taxon>Tissierellia</taxon>
        <taxon>Tissierellales</taxon>
        <taxon>Acidilutibacteraceae</taxon>
        <taxon>Acidilutibacter</taxon>
    </lineage>
</organism>
<dbReference type="CDD" id="cd00211">
    <property type="entry name" value="PTS_IIA_fru"/>
    <property type="match status" value="1"/>
</dbReference>
<proteinExistence type="predicted"/>
<dbReference type="Pfam" id="PF00359">
    <property type="entry name" value="PTS_EIIA_2"/>
    <property type="match status" value="1"/>
</dbReference>
<evidence type="ECO:0000313" key="2">
    <source>
        <dbReference type="EMBL" id="QAT61912.1"/>
    </source>
</evidence>
<protein>
    <submittedName>
        <fullName evidence="2">PTS sugar transporter subunit IIA</fullName>
    </submittedName>
</protein>
<dbReference type="OrthoDB" id="370976at2"/>
<dbReference type="InterPro" id="IPR002178">
    <property type="entry name" value="PTS_EIIA_type-2_dom"/>
</dbReference>
<reference evidence="3" key="1">
    <citation type="submission" date="2019-01" db="EMBL/GenBank/DDBJ databases">
        <title>Draft genomes of a novel of Sporanaerobacter strains.</title>
        <authorList>
            <person name="Ma S."/>
        </authorList>
    </citation>
    <scope>NUCLEOTIDE SEQUENCE [LARGE SCALE GENOMIC DNA]</scope>
    <source>
        <strain evidence="3">NJN-17</strain>
    </source>
</reference>
<sequence length="160" mass="18126">MVHELDAKKGVTLNKELITLNFNAKDREDALRKMGAKLLKCGYVNEGFTEAIIEREKNFPTGISTKNMGVAIPHTDVKYVNKTSIAIGILNKPVTFQNMGSDDKLQINIIFMLAIKEPKEQLKMLQKLTEVFQDDNALEKIKNAKNELEVLEIMKSFLDN</sequence>
<dbReference type="PANTHER" id="PTHR47738:SF3">
    <property type="entry name" value="PHOSPHOTRANSFERASE SYSTEM MANNITOL_FRUCTOSE-SPECIFIC IIA DOMAIN CONTAINING PROTEIN"/>
    <property type="match status" value="1"/>
</dbReference>
<dbReference type="AlphaFoldDB" id="A0A410QCY7"/>
<feature type="domain" description="PTS EIIA type-2" evidence="1">
    <location>
        <begin position="11"/>
        <end position="157"/>
    </location>
</feature>
<dbReference type="InterPro" id="IPR051541">
    <property type="entry name" value="PTS_SugarTrans_NitroReg"/>
</dbReference>
<dbReference type="Gene3D" id="3.40.930.10">
    <property type="entry name" value="Mannitol-specific EII, Chain A"/>
    <property type="match status" value="1"/>
</dbReference>
<dbReference type="RefSeq" id="WP_128752577.1">
    <property type="nucleotide sequence ID" value="NZ_CP035282.1"/>
</dbReference>
<keyword evidence="2" id="KW-0813">Transport</keyword>
<dbReference type="PROSITE" id="PS51094">
    <property type="entry name" value="PTS_EIIA_TYPE_2"/>
    <property type="match status" value="1"/>
</dbReference>
<dbReference type="InterPro" id="IPR016152">
    <property type="entry name" value="PTrfase/Anion_transptr"/>
</dbReference>
<accession>A0A410QCY7</accession>
<evidence type="ECO:0000259" key="1">
    <source>
        <dbReference type="PROSITE" id="PS51094"/>
    </source>
</evidence>
<dbReference type="PANTHER" id="PTHR47738">
    <property type="entry name" value="PTS SYSTEM FRUCTOSE-LIKE EIIA COMPONENT-RELATED"/>
    <property type="match status" value="1"/>
</dbReference>
<name>A0A410QCY7_9FIRM</name>
<keyword evidence="2" id="KW-0762">Sugar transport</keyword>
<dbReference type="EMBL" id="CP035282">
    <property type="protein sequence ID" value="QAT61912.1"/>
    <property type="molecule type" value="Genomic_DNA"/>
</dbReference>
<keyword evidence="3" id="KW-1185">Reference proteome</keyword>
<gene>
    <name evidence="2" type="ORF">EQM13_10060</name>
</gene>
<evidence type="ECO:0000313" key="3">
    <source>
        <dbReference type="Proteomes" id="UP000287969"/>
    </source>
</evidence>
<dbReference type="SUPFAM" id="SSF55804">
    <property type="entry name" value="Phoshotransferase/anion transport protein"/>
    <property type="match status" value="1"/>
</dbReference>
<dbReference type="KEGG" id="spoa:EQM13_10060"/>